<dbReference type="GO" id="GO:1990077">
    <property type="term" value="C:primosome complex"/>
    <property type="evidence" value="ECO:0007669"/>
    <property type="project" value="UniProtKB-KW"/>
</dbReference>
<keyword evidence="8 12" id="KW-0862">Zinc</keyword>
<dbReference type="PANTHER" id="PTHR30313:SF2">
    <property type="entry name" value="DNA PRIMASE"/>
    <property type="match status" value="1"/>
</dbReference>
<feature type="domain" description="Toprim" evidence="15">
    <location>
        <begin position="247"/>
        <end position="328"/>
    </location>
</feature>
<dbReference type="InterPro" id="IPR013264">
    <property type="entry name" value="DNAG_N"/>
</dbReference>
<protein>
    <recommendedName>
        <fullName evidence="12 13">DNA primase</fullName>
        <ecNumber evidence="12">2.7.7.101</ecNumber>
    </recommendedName>
</protein>
<name>A0A0R3K2U5_CALMK</name>
<keyword evidence="1 12" id="KW-0240">DNA-directed RNA polymerase</keyword>
<gene>
    <name evidence="12 16" type="primary">dnaG</name>
    <name evidence="16" type="ORF">ABG79_01622</name>
</gene>
<dbReference type="Pfam" id="PF01807">
    <property type="entry name" value="Zn_ribbon_DnaG"/>
    <property type="match status" value="1"/>
</dbReference>
<dbReference type="HAMAP" id="MF_00974">
    <property type="entry name" value="DNA_primase_DnaG"/>
    <property type="match status" value="1"/>
</dbReference>
<dbReference type="PANTHER" id="PTHR30313">
    <property type="entry name" value="DNA PRIMASE"/>
    <property type="match status" value="1"/>
</dbReference>
<keyword evidence="4 12" id="KW-0548">Nucleotidyltransferase</keyword>
<comment type="caution">
    <text evidence="16">The sequence shown here is derived from an EMBL/GenBank/DDBJ whole genome shotgun (WGS) entry which is preliminary data.</text>
</comment>
<accession>A0A0R3K2U5</accession>
<reference evidence="16 17" key="1">
    <citation type="submission" date="2015-09" db="EMBL/GenBank/DDBJ databases">
        <title>Draft genome sequence of a Caloramator mitchellensis, a moderate thermophile from the Great Artesian Basin of Australia.</title>
        <authorList>
            <person name="Patel B.K."/>
        </authorList>
    </citation>
    <scope>NUCLEOTIDE SEQUENCE [LARGE SCALE GENOMIC DNA]</scope>
    <source>
        <strain evidence="16 17">VF08</strain>
    </source>
</reference>
<evidence type="ECO:0000256" key="1">
    <source>
        <dbReference type="ARBA" id="ARBA00022478"/>
    </source>
</evidence>
<dbReference type="RefSeq" id="WP_057978924.1">
    <property type="nucleotide sequence ID" value="NZ_LKHP01000008.1"/>
</dbReference>
<dbReference type="GO" id="GO:0005737">
    <property type="term" value="C:cytoplasm"/>
    <property type="evidence" value="ECO:0007669"/>
    <property type="project" value="TreeGrafter"/>
</dbReference>
<dbReference type="InterPro" id="IPR030846">
    <property type="entry name" value="DnaG_bac"/>
</dbReference>
<dbReference type="InterPro" id="IPR005479">
    <property type="entry name" value="CPAse_ATP-bd"/>
</dbReference>
<dbReference type="EC" id="2.7.7.101" evidence="12"/>
<dbReference type="STRING" id="908809.ABG79_01622"/>
<dbReference type="Gene3D" id="1.10.860.10">
    <property type="entry name" value="DNAb Helicase, Chain A"/>
    <property type="match status" value="1"/>
</dbReference>
<proteinExistence type="inferred from homology"/>
<evidence type="ECO:0000256" key="3">
    <source>
        <dbReference type="ARBA" id="ARBA00022679"/>
    </source>
</evidence>
<dbReference type="PROSITE" id="PS00867">
    <property type="entry name" value="CPSASE_2"/>
    <property type="match status" value="1"/>
</dbReference>
<evidence type="ECO:0000256" key="6">
    <source>
        <dbReference type="ARBA" id="ARBA00022723"/>
    </source>
</evidence>
<dbReference type="InterPro" id="IPR002694">
    <property type="entry name" value="Znf_CHC2"/>
</dbReference>
<dbReference type="PROSITE" id="PS50880">
    <property type="entry name" value="TOPRIM"/>
    <property type="match status" value="1"/>
</dbReference>
<comment type="catalytic activity">
    <reaction evidence="12">
        <text>ssDNA + n NTP = ssDNA/pppN(pN)n-1 hybrid + (n-1) diphosphate.</text>
        <dbReference type="EC" id="2.7.7.101"/>
    </reaction>
</comment>
<dbReference type="Pfam" id="PF13155">
    <property type="entry name" value="Toprim_2"/>
    <property type="match status" value="1"/>
</dbReference>
<evidence type="ECO:0000313" key="17">
    <source>
        <dbReference type="Proteomes" id="UP000052015"/>
    </source>
</evidence>
<comment type="similarity">
    <text evidence="12 13">Belongs to the DnaG primase family.</text>
</comment>
<evidence type="ECO:0000259" key="15">
    <source>
        <dbReference type="PROSITE" id="PS50880"/>
    </source>
</evidence>
<comment type="domain">
    <text evidence="12">Contains an N-terminal zinc-binding domain, a central core domain that contains the primase activity, and a C-terminal DnaB-binding domain.</text>
</comment>
<dbReference type="Gene3D" id="3.90.580.10">
    <property type="entry name" value="Zinc finger, CHC2-type domain"/>
    <property type="match status" value="1"/>
</dbReference>
<keyword evidence="5 12" id="KW-0235">DNA replication</keyword>
<dbReference type="NCBIfam" id="TIGR01391">
    <property type="entry name" value="dnaG"/>
    <property type="match status" value="1"/>
</dbReference>
<dbReference type="InterPro" id="IPR006295">
    <property type="entry name" value="DNA_primase_DnaG"/>
</dbReference>
<dbReference type="PATRIC" id="fig|908809.3.peg.1626"/>
<dbReference type="EMBL" id="LKHP01000008">
    <property type="protein sequence ID" value="KRQ86639.1"/>
    <property type="molecule type" value="Genomic_DNA"/>
</dbReference>
<dbReference type="AlphaFoldDB" id="A0A0R3K2U5"/>
<keyword evidence="2 12" id="KW-0639">Primosome</keyword>
<dbReference type="Proteomes" id="UP000052015">
    <property type="component" value="Unassembled WGS sequence"/>
</dbReference>
<dbReference type="GO" id="GO:0003677">
    <property type="term" value="F:DNA binding"/>
    <property type="evidence" value="ECO:0007669"/>
    <property type="project" value="UniProtKB-KW"/>
</dbReference>
<dbReference type="InterPro" id="IPR019475">
    <property type="entry name" value="DNA_primase_DnaB-bd"/>
</dbReference>
<dbReference type="SUPFAM" id="SSF57783">
    <property type="entry name" value="Zinc beta-ribbon"/>
    <property type="match status" value="1"/>
</dbReference>
<evidence type="ECO:0000256" key="10">
    <source>
        <dbReference type="ARBA" id="ARBA00023125"/>
    </source>
</evidence>
<evidence type="ECO:0000256" key="14">
    <source>
        <dbReference type="PIRSR" id="PIRSR002811-1"/>
    </source>
</evidence>
<evidence type="ECO:0000256" key="13">
    <source>
        <dbReference type="PIRNR" id="PIRNR002811"/>
    </source>
</evidence>
<dbReference type="InterPro" id="IPR036977">
    <property type="entry name" value="DNA_primase_Znf_CHC2"/>
</dbReference>
<dbReference type="SMART" id="SM00400">
    <property type="entry name" value="ZnF_CHCC"/>
    <property type="match status" value="1"/>
</dbReference>
<feature type="zinc finger region" description="CHC2-type" evidence="12 14">
    <location>
        <begin position="38"/>
        <end position="62"/>
    </location>
</feature>
<dbReference type="GO" id="GO:0003899">
    <property type="term" value="F:DNA-directed RNA polymerase activity"/>
    <property type="evidence" value="ECO:0007669"/>
    <property type="project" value="UniProtKB-UniRule"/>
</dbReference>
<keyword evidence="17" id="KW-1185">Reference proteome</keyword>
<dbReference type="Pfam" id="PF08275">
    <property type="entry name" value="DNAG_N"/>
    <property type="match status" value="1"/>
</dbReference>
<evidence type="ECO:0000256" key="7">
    <source>
        <dbReference type="ARBA" id="ARBA00022771"/>
    </source>
</evidence>
<organism evidence="16 17">
    <name type="scientific">Caloramator mitchellensis</name>
    <dbReference type="NCBI Taxonomy" id="908809"/>
    <lineage>
        <taxon>Bacteria</taxon>
        <taxon>Bacillati</taxon>
        <taxon>Bacillota</taxon>
        <taxon>Clostridia</taxon>
        <taxon>Eubacteriales</taxon>
        <taxon>Clostridiaceae</taxon>
        <taxon>Caloramator</taxon>
    </lineage>
</organism>
<dbReference type="PIRSF" id="PIRSF002811">
    <property type="entry name" value="DnaG"/>
    <property type="match status" value="1"/>
</dbReference>
<evidence type="ECO:0000256" key="2">
    <source>
        <dbReference type="ARBA" id="ARBA00022515"/>
    </source>
</evidence>
<evidence type="ECO:0000256" key="4">
    <source>
        <dbReference type="ARBA" id="ARBA00022695"/>
    </source>
</evidence>
<dbReference type="OrthoDB" id="9803773at2"/>
<sequence length="582" mass="66297">MRISEQAIEKVMQSSDIVDIISDYVSLKRTGNSFMGVCPFHNDKGPSLSVSPDKQLFHCFGCGAAGNVVGFVMRIRNLEYADAIRYLADRANIPIDDGVSKDSTYEKILEMNIRAARFYYENLKLNKEKLNYLLERNLDIKTIRKFGLGYSLDSFTSLLNFLKKQGYSEDLIIKGGLASKSEKGVYDRFRNRIMFPVFDYKGRVIGFGGRVLDYSKPKYLNSPETLVFKKGTNLYGLNFVLRNGSPKDLIIVEGYMDCISLHQYGIDNAVASLGTALTKEQAKLIKRYCKDVYLCYDSDEAGKAATLKGIDVLLSEDLNVKIINIPRGKDPDEYVKQFGAEAFIKLKEKALPAIEHLIIAAKNGKNFNEPRDKSRFVKEAVSILKLLKSEVDVHMYASKVSDMTGIDIAVLLDEFKRSNTDNKENWNKNSNIRNNISGGNIFIEPGYRKAERNLLSICIENKDWLNYIKERLSSKHFITETYKKVAVTILDEGILESDIILKRFIEPGEVSDIAKIFVNNDNLDINKELIDDYIKSIKKYNIEHQIDDLTRLIKEYESKNDFTTSIELTSKLVELQRQLSLL</sequence>
<evidence type="ECO:0000256" key="5">
    <source>
        <dbReference type="ARBA" id="ARBA00022705"/>
    </source>
</evidence>
<dbReference type="Gene3D" id="3.40.1360.10">
    <property type="match status" value="1"/>
</dbReference>
<keyword evidence="11 12" id="KW-0804">Transcription</keyword>
<comment type="subunit">
    <text evidence="12">Monomer. Interacts with DnaB.</text>
</comment>
<evidence type="ECO:0000256" key="11">
    <source>
        <dbReference type="ARBA" id="ARBA00023163"/>
    </source>
</evidence>
<dbReference type="InterPro" id="IPR037068">
    <property type="entry name" value="DNA_primase_core_N_sf"/>
</dbReference>
<dbReference type="GO" id="GO:0000428">
    <property type="term" value="C:DNA-directed RNA polymerase complex"/>
    <property type="evidence" value="ECO:0007669"/>
    <property type="project" value="UniProtKB-KW"/>
</dbReference>
<keyword evidence="9" id="KW-0460">Magnesium</keyword>
<evidence type="ECO:0000256" key="8">
    <source>
        <dbReference type="ARBA" id="ARBA00022833"/>
    </source>
</evidence>
<evidence type="ECO:0000256" key="9">
    <source>
        <dbReference type="ARBA" id="ARBA00022842"/>
    </source>
</evidence>
<comment type="function">
    <text evidence="12 13">RNA polymerase that catalyzes the synthesis of short RNA molecules used as primers for DNA polymerase during DNA replication.</text>
</comment>
<dbReference type="FunFam" id="3.40.1360.10:FF:000002">
    <property type="entry name" value="DNA primase"/>
    <property type="match status" value="1"/>
</dbReference>
<dbReference type="InterPro" id="IPR016136">
    <property type="entry name" value="DNA_helicase_N/primase_C"/>
</dbReference>
<dbReference type="InterPro" id="IPR050219">
    <property type="entry name" value="DnaG_primase"/>
</dbReference>
<dbReference type="CDD" id="cd03364">
    <property type="entry name" value="TOPRIM_DnaG_primases"/>
    <property type="match status" value="1"/>
</dbReference>
<evidence type="ECO:0000256" key="12">
    <source>
        <dbReference type="HAMAP-Rule" id="MF_00974"/>
    </source>
</evidence>
<comment type="cofactor">
    <cofactor evidence="12 13 14">
        <name>Zn(2+)</name>
        <dbReference type="ChEBI" id="CHEBI:29105"/>
    </cofactor>
    <text evidence="12 13 14">Binds 1 zinc ion per monomer.</text>
</comment>
<dbReference type="FunFam" id="3.90.580.10:FF:000001">
    <property type="entry name" value="DNA primase"/>
    <property type="match status" value="1"/>
</dbReference>
<keyword evidence="10 12" id="KW-0238">DNA-binding</keyword>
<keyword evidence="3 12" id="KW-0808">Transferase</keyword>
<keyword evidence="6 12" id="KW-0479">Metal-binding</keyword>
<dbReference type="GO" id="GO:0006269">
    <property type="term" value="P:DNA replication, synthesis of primer"/>
    <property type="evidence" value="ECO:0007669"/>
    <property type="project" value="UniProtKB-UniRule"/>
</dbReference>
<dbReference type="InterPro" id="IPR034151">
    <property type="entry name" value="TOPRIM_DnaG_bac"/>
</dbReference>
<dbReference type="GO" id="GO:0005524">
    <property type="term" value="F:ATP binding"/>
    <property type="evidence" value="ECO:0007669"/>
    <property type="project" value="InterPro"/>
</dbReference>
<evidence type="ECO:0000313" key="16">
    <source>
        <dbReference type="EMBL" id="KRQ86639.1"/>
    </source>
</evidence>
<dbReference type="SUPFAM" id="SSF56731">
    <property type="entry name" value="DNA primase core"/>
    <property type="match status" value="1"/>
</dbReference>
<dbReference type="Gene3D" id="3.90.980.10">
    <property type="entry name" value="DNA primase, catalytic core, N-terminal domain"/>
    <property type="match status" value="1"/>
</dbReference>
<dbReference type="Pfam" id="PF10410">
    <property type="entry name" value="DnaB_bind"/>
    <property type="match status" value="1"/>
</dbReference>
<dbReference type="GO" id="GO:0008270">
    <property type="term" value="F:zinc ion binding"/>
    <property type="evidence" value="ECO:0007669"/>
    <property type="project" value="UniProtKB-UniRule"/>
</dbReference>
<dbReference type="InterPro" id="IPR006171">
    <property type="entry name" value="TOPRIM_dom"/>
</dbReference>
<dbReference type="SMART" id="SM00493">
    <property type="entry name" value="TOPRIM"/>
    <property type="match status" value="1"/>
</dbReference>
<keyword evidence="7 12" id="KW-0863">Zinc-finger</keyword>